<feature type="domain" description="Histidine kinase" evidence="7">
    <location>
        <begin position="211"/>
        <end position="418"/>
    </location>
</feature>
<dbReference type="GO" id="GO:0000155">
    <property type="term" value="F:phosphorelay sensor kinase activity"/>
    <property type="evidence" value="ECO:0007669"/>
    <property type="project" value="InterPro"/>
</dbReference>
<dbReference type="PROSITE" id="PS50112">
    <property type="entry name" value="PAS"/>
    <property type="match status" value="1"/>
</dbReference>
<dbReference type="InterPro" id="IPR004358">
    <property type="entry name" value="Sig_transdc_His_kin-like_C"/>
</dbReference>
<dbReference type="Gene3D" id="3.30.565.10">
    <property type="entry name" value="Histidine kinase-like ATPase, C-terminal domain"/>
    <property type="match status" value="1"/>
</dbReference>
<dbReference type="RefSeq" id="WP_013572844.1">
    <property type="nucleotide sequence ID" value="NC_015057.1"/>
</dbReference>
<feature type="domain" description="PAS" evidence="8">
    <location>
        <begin position="73"/>
        <end position="110"/>
    </location>
</feature>
<dbReference type="PRINTS" id="PR00344">
    <property type="entry name" value="BCTRLSENSOR"/>
</dbReference>
<geneLocation type="plasmid" evidence="9 10">
    <name>pACIX901</name>
</geneLocation>
<dbReference type="OrthoDB" id="9784397at2"/>
<evidence type="ECO:0000313" key="9">
    <source>
        <dbReference type="EMBL" id="ADW70932.1"/>
    </source>
</evidence>
<accession>E8X648</accession>
<keyword evidence="6" id="KW-0902">Two-component regulatory system</keyword>
<comment type="catalytic activity">
    <reaction evidence="1">
        <text>ATP + protein L-histidine = ADP + protein N-phospho-L-histidine.</text>
        <dbReference type="EC" id="2.7.13.3"/>
    </reaction>
</comment>
<dbReference type="SUPFAM" id="SSF55785">
    <property type="entry name" value="PYP-like sensor domain (PAS domain)"/>
    <property type="match status" value="1"/>
</dbReference>
<organism evidence="10">
    <name type="scientific">Granulicella tundricola (strain ATCC BAA-1859 / DSM 23138 / MP5ACTX9)</name>
    <dbReference type="NCBI Taxonomy" id="1198114"/>
    <lineage>
        <taxon>Bacteria</taxon>
        <taxon>Pseudomonadati</taxon>
        <taxon>Acidobacteriota</taxon>
        <taxon>Terriglobia</taxon>
        <taxon>Terriglobales</taxon>
        <taxon>Acidobacteriaceae</taxon>
        <taxon>Granulicella</taxon>
    </lineage>
</organism>
<name>E8X648_GRATM</name>
<evidence type="ECO:0000259" key="7">
    <source>
        <dbReference type="PROSITE" id="PS50109"/>
    </source>
</evidence>
<dbReference type="PANTHER" id="PTHR43711:SF1">
    <property type="entry name" value="HISTIDINE KINASE 1"/>
    <property type="match status" value="1"/>
</dbReference>
<dbReference type="InterPro" id="IPR036097">
    <property type="entry name" value="HisK_dim/P_sf"/>
</dbReference>
<dbReference type="Proteomes" id="UP000000343">
    <property type="component" value="Plasmid pACIX901"/>
</dbReference>
<reference evidence="10" key="1">
    <citation type="submission" date="2011-01" db="EMBL/GenBank/DDBJ databases">
        <title>Complete sequence of plasmid1 of Acidobacterium sp. MP5ACTX9.</title>
        <authorList>
            <consortium name="US DOE Joint Genome Institute"/>
            <person name="Lucas S."/>
            <person name="Copeland A."/>
            <person name="Lapidus A."/>
            <person name="Cheng J.-F."/>
            <person name="Goodwin L."/>
            <person name="Pitluck S."/>
            <person name="Teshima H."/>
            <person name="Detter J.C."/>
            <person name="Han C."/>
            <person name="Tapia R."/>
            <person name="Land M."/>
            <person name="Hauser L."/>
            <person name="Kyrpides N."/>
            <person name="Ivanova N."/>
            <person name="Ovchinnikova G."/>
            <person name="Pagani I."/>
            <person name="Rawat S.R."/>
            <person name="Mannisto M."/>
            <person name="Haggblom M.M."/>
            <person name="Woyke T."/>
        </authorList>
    </citation>
    <scope>NUCLEOTIDE SEQUENCE [LARGE SCALE GENOMIC DNA]</scope>
    <source>
        <strain evidence="10">MP5ACTX9</strain>
        <plasmid evidence="10">Plasmid pACIX901</plasmid>
    </source>
</reference>
<evidence type="ECO:0000256" key="4">
    <source>
        <dbReference type="ARBA" id="ARBA00022679"/>
    </source>
</evidence>
<dbReference type="HOGENOM" id="CLU_000445_114_39_0"/>
<evidence type="ECO:0000313" key="10">
    <source>
        <dbReference type="Proteomes" id="UP000000343"/>
    </source>
</evidence>
<dbReference type="InterPro" id="IPR050736">
    <property type="entry name" value="Sensor_HK_Regulatory"/>
</dbReference>
<dbReference type="InterPro" id="IPR003594">
    <property type="entry name" value="HATPase_dom"/>
</dbReference>
<dbReference type="AlphaFoldDB" id="E8X648"/>
<evidence type="ECO:0000256" key="5">
    <source>
        <dbReference type="ARBA" id="ARBA00022777"/>
    </source>
</evidence>
<dbReference type="SMART" id="SM00091">
    <property type="entry name" value="PAS"/>
    <property type="match status" value="1"/>
</dbReference>
<protein>
    <recommendedName>
        <fullName evidence="2">histidine kinase</fullName>
        <ecNumber evidence="2">2.7.13.3</ecNumber>
    </recommendedName>
</protein>
<sequence>MEYLSHHEPINVPGLIAPPDVFVLADAFSEFISASSRLEASYGKLQLEVTHLSHELADRNFALKASLAENERVHRALQQIVDSMPCGVLVVDGDGDISMINPECRRLLDLDEAPAQCLETISAQTGIDLAGFLHRHTSSEEEQEFCRNSTSGKRWLSVHDRCLFRGDETDPYGRGVRQTILILRDVTVHKQAEQERERARKATALSEVATTLAHEIRNPLTSLELFAGLIAAGGEGTDEWISHLRAGIRSLAGTVNNVLSFHGVGFPSLTAIDLVTSIRSSVEFVRPIADEAGVSLLFASAGSKLMVRGNSSALQQVVLNIICNAIRHTEKGGTIQVSVLVAERQDSTFAVIEFADTGSGITQEHLEEIFRPGFSGSGNSSGLGLAVCSQIVKQHEGNIRVTSTVGTGTTFFVEIPTL</sequence>
<dbReference type="Pfam" id="PF02518">
    <property type="entry name" value="HATPase_c"/>
    <property type="match status" value="1"/>
</dbReference>
<dbReference type="EMBL" id="CP002481">
    <property type="protein sequence ID" value="ADW70932.1"/>
    <property type="molecule type" value="Genomic_DNA"/>
</dbReference>
<keyword evidence="4" id="KW-0808">Transferase</keyword>
<dbReference type="InterPro" id="IPR003661">
    <property type="entry name" value="HisK_dim/P_dom"/>
</dbReference>
<dbReference type="InterPro" id="IPR035965">
    <property type="entry name" value="PAS-like_dom_sf"/>
</dbReference>
<proteinExistence type="predicted"/>
<evidence type="ECO:0000259" key="8">
    <source>
        <dbReference type="PROSITE" id="PS50112"/>
    </source>
</evidence>
<keyword evidence="10" id="KW-1185">Reference proteome</keyword>
<evidence type="ECO:0000256" key="3">
    <source>
        <dbReference type="ARBA" id="ARBA00022553"/>
    </source>
</evidence>
<dbReference type="PANTHER" id="PTHR43711">
    <property type="entry name" value="TWO-COMPONENT HISTIDINE KINASE"/>
    <property type="match status" value="1"/>
</dbReference>
<dbReference type="SMART" id="SM00388">
    <property type="entry name" value="HisKA"/>
    <property type="match status" value="1"/>
</dbReference>
<keyword evidence="3" id="KW-0597">Phosphoprotein</keyword>
<evidence type="ECO:0000256" key="2">
    <source>
        <dbReference type="ARBA" id="ARBA00012438"/>
    </source>
</evidence>
<keyword evidence="5 9" id="KW-0418">Kinase</keyword>
<dbReference type="InterPro" id="IPR000014">
    <property type="entry name" value="PAS"/>
</dbReference>
<dbReference type="PROSITE" id="PS50109">
    <property type="entry name" value="HIS_KIN"/>
    <property type="match status" value="1"/>
</dbReference>
<dbReference type="EC" id="2.7.13.3" evidence="2"/>
<keyword evidence="9" id="KW-0614">Plasmid</keyword>
<dbReference type="Pfam" id="PF13188">
    <property type="entry name" value="PAS_8"/>
    <property type="match status" value="1"/>
</dbReference>
<dbReference type="CDD" id="cd00075">
    <property type="entry name" value="HATPase"/>
    <property type="match status" value="1"/>
</dbReference>
<dbReference type="InterPro" id="IPR005467">
    <property type="entry name" value="His_kinase_dom"/>
</dbReference>
<dbReference type="KEGG" id="acm:AciX9_4152"/>
<dbReference type="SMART" id="SM00387">
    <property type="entry name" value="HATPase_c"/>
    <property type="match status" value="1"/>
</dbReference>
<dbReference type="CDD" id="cd00082">
    <property type="entry name" value="HisKA"/>
    <property type="match status" value="1"/>
</dbReference>
<dbReference type="Pfam" id="PF00512">
    <property type="entry name" value="HisKA"/>
    <property type="match status" value="1"/>
</dbReference>
<dbReference type="Gene3D" id="3.30.450.20">
    <property type="entry name" value="PAS domain"/>
    <property type="match status" value="1"/>
</dbReference>
<dbReference type="SUPFAM" id="SSF55874">
    <property type="entry name" value="ATPase domain of HSP90 chaperone/DNA topoisomerase II/histidine kinase"/>
    <property type="match status" value="1"/>
</dbReference>
<dbReference type="Gene3D" id="1.10.287.130">
    <property type="match status" value="1"/>
</dbReference>
<dbReference type="InterPro" id="IPR036890">
    <property type="entry name" value="HATPase_C_sf"/>
</dbReference>
<evidence type="ECO:0000256" key="1">
    <source>
        <dbReference type="ARBA" id="ARBA00000085"/>
    </source>
</evidence>
<dbReference type="SUPFAM" id="SSF47384">
    <property type="entry name" value="Homodimeric domain of signal transducing histidine kinase"/>
    <property type="match status" value="1"/>
</dbReference>
<gene>
    <name evidence="9" type="ordered locus">AciX9_4152</name>
</gene>
<evidence type="ECO:0000256" key="6">
    <source>
        <dbReference type="ARBA" id="ARBA00023012"/>
    </source>
</evidence>